<name>A0A2G9YX15_9BACT</name>
<dbReference type="EMBL" id="PCRP01000022">
    <property type="protein sequence ID" value="PIP23784.1"/>
    <property type="molecule type" value="Genomic_DNA"/>
</dbReference>
<evidence type="ECO:0000313" key="2">
    <source>
        <dbReference type="EMBL" id="PIP23784.1"/>
    </source>
</evidence>
<gene>
    <name evidence="2" type="ORF">COX36_01460</name>
</gene>
<comment type="caution">
    <text evidence="2">The sequence shown here is derived from an EMBL/GenBank/DDBJ whole genome shotgun (WGS) entry which is preliminary data.</text>
</comment>
<organism evidence="2 3">
    <name type="scientific">Candidatus Nealsonbacteria bacterium CG23_combo_of_CG06-09_8_20_14_all_38_19</name>
    <dbReference type="NCBI Taxonomy" id="1974721"/>
    <lineage>
        <taxon>Bacteria</taxon>
        <taxon>Candidatus Nealsoniibacteriota</taxon>
    </lineage>
</organism>
<protein>
    <recommendedName>
        <fullName evidence="1">YbaK/aminoacyl-tRNA synthetase-associated domain-containing protein</fullName>
    </recommendedName>
</protein>
<reference evidence="2 3" key="1">
    <citation type="submission" date="2017-09" db="EMBL/GenBank/DDBJ databases">
        <title>Depth-based differentiation of microbial function through sediment-hosted aquifers and enrichment of novel symbionts in the deep terrestrial subsurface.</title>
        <authorList>
            <person name="Probst A.J."/>
            <person name="Ladd B."/>
            <person name="Jarett J.K."/>
            <person name="Geller-Mcgrath D.E."/>
            <person name="Sieber C.M."/>
            <person name="Emerson J.B."/>
            <person name="Anantharaman K."/>
            <person name="Thomas B.C."/>
            <person name="Malmstrom R."/>
            <person name="Stieglmeier M."/>
            <person name="Klingl A."/>
            <person name="Woyke T."/>
            <person name="Ryan C.M."/>
            <person name="Banfield J.F."/>
        </authorList>
    </citation>
    <scope>NUCLEOTIDE SEQUENCE [LARGE SCALE GENOMIC DNA]</scope>
    <source>
        <strain evidence="2">CG23_combo_of_CG06-09_8_20_14_all_38_19</strain>
    </source>
</reference>
<dbReference type="InterPro" id="IPR007214">
    <property type="entry name" value="YbaK/aa-tRNA-synth-assoc-dom"/>
</dbReference>
<dbReference type="Gene3D" id="3.90.960.10">
    <property type="entry name" value="YbaK/aminoacyl-tRNA synthetase-associated domain"/>
    <property type="match status" value="1"/>
</dbReference>
<dbReference type="GO" id="GO:0002161">
    <property type="term" value="F:aminoacyl-tRNA deacylase activity"/>
    <property type="evidence" value="ECO:0007669"/>
    <property type="project" value="InterPro"/>
</dbReference>
<evidence type="ECO:0000313" key="3">
    <source>
        <dbReference type="Proteomes" id="UP000230273"/>
    </source>
</evidence>
<dbReference type="SUPFAM" id="SSF55826">
    <property type="entry name" value="YbaK/ProRS associated domain"/>
    <property type="match status" value="1"/>
</dbReference>
<sequence>MDYHRVVGKIQNLLEENNFWFESFEHEPVRTSEEAARVRPEYSLKQGAKAMVIKVKKSGGGGEEFVMLVFPGDLKFDNKKVKNILNAKETRFAAEQEVLSITRGVEPGAVPPFGNLFNLRVISDPKLFESEKIIFNAGDRSFSIAMKSADYKQLVNPEIFDIT</sequence>
<accession>A0A2G9YX15</accession>
<dbReference type="InterPro" id="IPR036754">
    <property type="entry name" value="YbaK/aa-tRNA-synt-asso_dom_sf"/>
</dbReference>
<proteinExistence type="predicted"/>
<evidence type="ECO:0000259" key="1">
    <source>
        <dbReference type="Pfam" id="PF04073"/>
    </source>
</evidence>
<dbReference type="PANTHER" id="PTHR30411:SF9">
    <property type="entry name" value="MULTIFUNCTIONAL SER_THR-TRNA DEACYLASE PROXP-Y"/>
    <property type="match status" value="1"/>
</dbReference>
<dbReference type="Proteomes" id="UP000230273">
    <property type="component" value="Unassembled WGS sequence"/>
</dbReference>
<dbReference type="Pfam" id="PF04073">
    <property type="entry name" value="tRNA_edit"/>
    <property type="match status" value="1"/>
</dbReference>
<dbReference type="AlphaFoldDB" id="A0A2G9YX15"/>
<feature type="domain" description="YbaK/aminoacyl-tRNA synthetase-associated" evidence="1">
    <location>
        <begin position="26"/>
        <end position="153"/>
    </location>
</feature>
<dbReference type="PANTHER" id="PTHR30411">
    <property type="entry name" value="CYTOPLASMIC PROTEIN"/>
    <property type="match status" value="1"/>
</dbReference>